<sequence>MKRSLLLAAVAGLGVMLYRNARDQQAHSKLVDTGRAAGATPISDWESEGGTALTPAGTGTKPGVTQTTTLD</sequence>
<organism evidence="3 4">
    <name type="scientific">Amantichitinum ursilacus</name>
    <dbReference type="NCBI Taxonomy" id="857265"/>
    <lineage>
        <taxon>Bacteria</taxon>
        <taxon>Pseudomonadati</taxon>
        <taxon>Pseudomonadota</taxon>
        <taxon>Betaproteobacteria</taxon>
        <taxon>Neisseriales</taxon>
        <taxon>Chitinibacteraceae</taxon>
        <taxon>Amantichitinum</taxon>
    </lineage>
</organism>
<feature type="chain" id="PRO_5005863064" evidence="2">
    <location>
        <begin position="22"/>
        <end position="71"/>
    </location>
</feature>
<feature type="compositionally biased region" description="Low complexity" evidence="1">
    <location>
        <begin position="49"/>
        <end position="71"/>
    </location>
</feature>
<evidence type="ECO:0000313" key="3">
    <source>
        <dbReference type="EMBL" id="KPC54437.1"/>
    </source>
</evidence>
<dbReference type="Proteomes" id="UP000037939">
    <property type="component" value="Unassembled WGS sequence"/>
</dbReference>
<gene>
    <name evidence="3" type="ORF">WG78_02635</name>
</gene>
<evidence type="ECO:0000313" key="4">
    <source>
        <dbReference type="Proteomes" id="UP000037939"/>
    </source>
</evidence>
<dbReference type="RefSeq" id="WP_053936236.1">
    <property type="nucleotide sequence ID" value="NZ_LAQT01000002.1"/>
</dbReference>
<reference evidence="3 4" key="1">
    <citation type="submission" date="2015-07" db="EMBL/GenBank/DDBJ databases">
        <title>Draft genome sequence of the Amantichitinum ursilacus IGB-41, a new chitin-degrading bacterium.</title>
        <authorList>
            <person name="Kirstahler P."/>
            <person name="Guenther M."/>
            <person name="Grumaz C."/>
            <person name="Rupp S."/>
            <person name="Zibek S."/>
            <person name="Sohn K."/>
        </authorList>
    </citation>
    <scope>NUCLEOTIDE SEQUENCE [LARGE SCALE GENOMIC DNA]</scope>
    <source>
        <strain evidence="3 4">IGB-41</strain>
    </source>
</reference>
<keyword evidence="4" id="KW-1185">Reference proteome</keyword>
<keyword evidence="2" id="KW-0732">Signal</keyword>
<dbReference type="EMBL" id="LAQT01000002">
    <property type="protein sequence ID" value="KPC54437.1"/>
    <property type="molecule type" value="Genomic_DNA"/>
</dbReference>
<accession>A0A0N0XKD2</accession>
<comment type="caution">
    <text evidence="3">The sequence shown here is derived from an EMBL/GenBank/DDBJ whole genome shotgun (WGS) entry which is preliminary data.</text>
</comment>
<name>A0A0N0XKD2_9NEIS</name>
<dbReference type="STRING" id="857265.WG78_02635"/>
<feature type="signal peptide" evidence="2">
    <location>
        <begin position="1"/>
        <end position="21"/>
    </location>
</feature>
<evidence type="ECO:0000256" key="2">
    <source>
        <dbReference type="SAM" id="SignalP"/>
    </source>
</evidence>
<dbReference type="AlphaFoldDB" id="A0A0N0XKD2"/>
<proteinExistence type="predicted"/>
<evidence type="ECO:0000256" key="1">
    <source>
        <dbReference type="SAM" id="MobiDB-lite"/>
    </source>
</evidence>
<protein>
    <submittedName>
        <fullName evidence="3">Uncharacterized protein</fullName>
    </submittedName>
</protein>
<feature type="region of interest" description="Disordered" evidence="1">
    <location>
        <begin position="32"/>
        <end position="71"/>
    </location>
</feature>